<gene>
    <name evidence="2" type="ORF">A8926_4856</name>
</gene>
<proteinExistence type="predicted"/>
<feature type="region of interest" description="Disordered" evidence="1">
    <location>
        <begin position="208"/>
        <end position="231"/>
    </location>
</feature>
<dbReference type="Proteomes" id="UP000233786">
    <property type="component" value="Unassembled WGS sequence"/>
</dbReference>
<evidence type="ECO:0000313" key="3">
    <source>
        <dbReference type="Proteomes" id="UP000233786"/>
    </source>
</evidence>
<evidence type="ECO:0000256" key="1">
    <source>
        <dbReference type="SAM" id="MobiDB-lite"/>
    </source>
</evidence>
<accession>A0A2N3Y224</accession>
<dbReference type="AlphaFoldDB" id="A0A2N3Y224"/>
<keyword evidence="3" id="KW-1185">Reference proteome</keyword>
<dbReference type="EMBL" id="PJNB01000001">
    <property type="protein sequence ID" value="PKW16947.1"/>
    <property type="molecule type" value="Genomic_DNA"/>
</dbReference>
<evidence type="ECO:0000313" key="2">
    <source>
        <dbReference type="EMBL" id="PKW16947.1"/>
    </source>
</evidence>
<comment type="caution">
    <text evidence="2">The sequence shown here is derived from an EMBL/GenBank/DDBJ whole genome shotgun (WGS) entry which is preliminary data.</text>
</comment>
<feature type="compositionally biased region" description="Basic residues" evidence="1">
    <location>
        <begin position="167"/>
        <end position="176"/>
    </location>
</feature>
<name>A0A2N3Y224_SACSN</name>
<protein>
    <submittedName>
        <fullName evidence="2">Uncharacterized protein</fullName>
    </submittedName>
</protein>
<feature type="region of interest" description="Disordered" evidence="1">
    <location>
        <begin position="57"/>
        <end position="93"/>
    </location>
</feature>
<sequence length="231" mass="25188">MRVLQPLVGPSDRPCDDRTANLGMELGSSYAVFRRDFAHGGSIVPESPTIEVDMPLFNDHRQPDNAARPRSPASGARTRSDLGGSRMLGDPCSDLGAGRTAELGEYVFDVAFRHAQRDHQLGRDPLRLADTTYAGEHREPRAGHHRLRFGQFTTPSDEAGRVNGNVSRRRSRHVRPRSAKITACRVASPDGVARAFPAAYATDFANSTTRRAAVDSSRARAGRRQNLSTGA</sequence>
<reference evidence="2" key="1">
    <citation type="submission" date="2017-12" db="EMBL/GenBank/DDBJ databases">
        <title>Sequencing the genomes of 1000 Actinobacteria strains.</title>
        <authorList>
            <person name="Klenk H.-P."/>
        </authorList>
    </citation>
    <scope>NUCLEOTIDE SEQUENCE [LARGE SCALE GENOMIC DNA]</scope>
    <source>
        <strain evidence="2">DSM 44228</strain>
    </source>
</reference>
<dbReference type="STRING" id="994479.GCA_000194155_01577"/>
<feature type="compositionally biased region" description="Low complexity" evidence="1">
    <location>
        <begin position="66"/>
        <end position="77"/>
    </location>
</feature>
<organism evidence="2 3">
    <name type="scientific">Saccharopolyspora spinosa</name>
    <dbReference type="NCBI Taxonomy" id="60894"/>
    <lineage>
        <taxon>Bacteria</taxon>
        <taxon>Bacillati</taxon>
        <taxon>Actinomycetota</taxon>
        <taxon>Actinomycetes</taxon>
        <taxon>Pseudonocardiales</taxon>
        <taxon>Pseudonocardiaceae</taxon>
        <taxon>Saccharopolyspora</taxon>
    </lineage>
</organism>
<feature type="region of interest" description="Disordered" evidence="1">
    <location>
        <begin position="152"/>
        <end position="176"/>
    </location>
</feature>